<dbReference type="OrthoDB" id="7877023at2"/>
<dbReference type="AlphaFoldDB" id="A0A1Y5TAV3"/>
<proteinExistence type="predicted"/>
<organism evidence="1 2">
    <name type="scientific">Palleronia marisminoris</name>
    <dbReference type="NCBI Taxonomy" id="315423"/>
    <lineage>
        <taxon>Bacteria</taxon>
        <taxon>Pseudomonadati</taxon>
        <taxon>Pseudomonadota</taxon>
        <taxon>Alphaproteobacteria</taxon>
        <taxon>Rhodobacterales</taxon>
        <taxon>Roseobacteraceae</taxon>
        <taxon>Palleronia</taxon>
    </lineage>
</organism>
<sequence length="90" mass="10002">MTFNKKAKKGEIIGKVKADRDKPRAFEVAGLWAGRFTLDTDPAEITRAYIGENMTVAMGGEAGERRKYSTTHYQSSAFPGIWMRSLTQAS</sequence>
<name>A0A1Y5TAV3_9RHOB</name>
<dbReference type="EMBL" id="FWFV01000007">
    <property type="protein sequence ID" value="SLN56188.1"/>
    <property type="molecule type" value="Genomic_DNA"/>
</dbReference>
<reference evidence="1 2" key="1">
    <citation type="submission" date="2017-03" db="EMBL/GenBank/DDBJ databases">
        <authorList>
            <person name="Afonso C.L."/>
            <person name="Miller P.J."/>
            <person name="Scott M.A."/>
            <person name="Spackman E."/>
            <person name="Goraichik I."/>
            <person name="Dimitrov K.M."/>
            <person name="Suarez D.L."/>
            <person name="Swayne D.E."/>
        </authorList>
    </citation>
    <scope>NUCLEOTIDE SEQUENCE [LARGE SCALE GENOMIC DNA]</scope>
    <source>
        <strain evidence="1 2">CECT 7066</strain>
    </source>
</reference>
<accession>A0A1Y5TAV3</accession>
<gene>
    <name evidence="1" type="ORF">PAM7066_02709</name>
</gene>
<protein>
    <submittedName>
        <fullName evidence="1">Uncharacterized protein</fullName>
    </submittedName>
</protein>
<keyword evidence="2" id="KW-1185">Reference proteome</keyword>
<evidence type="ECO:0000313" key="1">
    <source>
        <dbReference type="EMBL" id="SLN56188.1"/>
    </source>
</evidence>
<dbReference type="Proteomes" id="UP000193870">
    <property type="component" value="Unassembled WGS sequence"/>
</dbReference>
<evidence type="ECO:0000313" key="2">
    <source>
        <dbReference type="Proteomes" id="UP000193870"/>
    </source>
</evidence>
<dbReference type="RefSeq" id="WP_085854701.1">
    <property type="nucleotide sequence ID" value="NZ_FOPF01000007.1"/>
</dbReference>